<dbReference type="InterPro" id="IPR028299">
    <property type="entry name" value="ClpA/B_CS2"/>
</dbReference>
<dbReference type="AlphaFoldDB" id="A0A7S2ILD5"/>
<dbReference type="SUPFAM" id="SSF52540">
    <property type="entry name" value="P-loop containing nucleoside triphosphate hydrolases"/>
    <property type="match status" value="2"/>
</dbReference>
<dbReference type="PRINTS" id="PR00300">
    <property type="entry name" value="CLPPROTEASEA"/>
</dbReference>
<dbReference type="Gene3D" id="3.40.50.300">
    <property type="entry name" value="P-loop containing nucleotide triphosphate hydrolases"/>
    <property type="match status" value="3"/>
</dbReference>
<dbReference type="EMBL" id="HBGU01063766">
    <property type="protein sequence ID" value="CAD9521871.1"/>
    <property type="molecule type" value="Transcribed_RNA"/>
</dbReference>
<dbReference type="Pfam" id="PF00004">
    <property type="entry name" value="AAA"/>
    <property type="match status" value="1"/>
</dbReference>
<dbReference type="Pfam" id="PF07724">
    <property type="entry name" value="AAA_2"/>
    <property type="match status" value="1"/>
</dbReference>
<dbReference type="Gene3D" id="1.10.8.60">
    <property type="match status" value="1"/>
</dbReference>
<dbReference type="PANTHER" id="PTHR11638">
    <property type="entry name" value="ATP-DEPENDENT CLP PROTEASE"/>
    <property type="match status" value="1"/>
</dbReference>
<evidence type="ECO:0000256" key="2">
    <source>
        <dbReference type="ARBA" id="ARBA00022741"/>
    </source>
</evidence>
<dbReference type="GO" id="GO:0005737">
    <property type="term" value="C:cytoplasm"/>
    <property type="evidence" value="ECO:0007669"/>
    <property type="project" value="TreeGrafter"/>
</dbReference>
<sequence length="830" mass="89149">MEAFSFDPFDREVFRILMDAQSEARVLGAGAVGTQHLMLAATLQKDDVQASLASVGVTSDAVRTQLRSGGQSSNVPGLDRLFAATAKDELLPFGKDTERALKASVQQSKLDGGALSRDQLVTWRELMLAVLGDNDSSAKQVLANMNVPVEIVYQAVMKGERELVGAGGGKGQNANTTLAKCSTDLTAQARAGKLDPVVGREEEVKRCMQILVRRRKNNPVLIGDPGVGKTAIAEGLAQVIVDGKAPPRLANARILSLELGLLVADTKYRGEFEQRLREVIDEVTKSPDTILFIDELHTLVGAGAAEGAIDAANLLKPALARGELQCIGATTVTEYRKYIEKDAALERRFQPVNVPEPSLDQTIAILSTLQPRYEEHHNVTYQPEALQAAAKLAERYITDRFLPDKAIDLMDEAGAIAQMEAFESGGTESMRAVDEEVVAQVVASWTGIPLAKLTADEASAMLNLEEELHRRVIGQHGAVSAISRALRRAKVGLRAPRRPVASMIFCGPTGVGKTELAKAVASLYYGQEKAMVRLDMSEYMEAHSVSRLTGPPPGYVGYDAGGQLTEAVRRTPHTVILLDEVEKAHPDVFNILLQVLEDGRLTDNKGRTVDFSNAMLILTSNVGSRRILQMAKDELMGVGGSGAAAKNVKANGVGETEEREASYRRMRSAVKAELGNAFRPEFLNRLDEVIVFESLRPSEVTTIAGLMLNDLAARCEENEVSLSWTPELAQAVVRSGFSASFGARPLRRAVQRLCEDSVAEALLGGFVVAGDTLTVDAEDGDVVLRNPQGETKVHVASAGQGIEEDEAAQASFDAALLAEGTAPRPSGAVV</sequence>
<dbReference type="Pfam" id="PF10431">
    <property type="entry name" value="ClpB_D2-small"/>
    <property type="match status" value="1"/>
</dbReference>
<dbReference type="InterPro" id="IPR036628">
    <property type="entry name" value="Clp_N_dom_sf"/>
</dbReference>
<protein>
    <recommendedName>
        <fullName evidence="7">Clp R domain-containing protein</fullName>
    </recommendedName>
</protein>
<evidence type="ECO:0000259" key="7">
    <source>
        <dbReference type="PROSITE" id="PS51903"/>
    </source>
</evidence>
<dbReference type="GO" id="GO:0005524">
    <property type="term" value="F:ATP binding"/>
    <property type="evidence" value="ECO:0007669"/>
    <property type="project" value="UniProtKB-KW"/>
</dbReference>
<dbReference type="InterPro" id="IPR003959">
    <property type="entry name" value="ATPase_AAA_core"/>
</dbReference>
<proteinExistence type="inferred from homology"/>
<dbReference type="SMART" id="SM00382">
    <property type="entry name" value="AAA"/>
    <property type="match status" value="2"/>
</dbReference>
<dbReference type="PROSITE" id="PS00871">
    <property type="entry name" value="CLPAB_2"/>
    <property type="match status" value="1"/>
</dbReference>
<dbReference type="FunFam" id="3.40.50.300:FF:000025">
    <property type="entry name" value="ATP-dependent Clp protease subunit"/>
    <property type="match status" value="1"/>
</dbReference>
<gene>
    <name evidence="8" type="ORF">CBRE1094_LOCUS34728</name>
</gene>
<organism evidence="8">
    <name type="scientific">Haptolina brevifila</name>
    <dbReference type="NCBI Taxonomy" id="156173"/>
    <lineage>
        <taxon>Eukaryota</taxon>
        <taxon>Haptista</taxon>
        <taxon>Haptophyta</taxon>
        <taxon>Prymnesiophyceae</taxon>
        <taxon>Prymnesiales</taxon>
        <taxon>Prymnesiaceae</taxon>
        <taxon>Haptolina</taxon>
    </lineage>
</organism>
<evidence type="ECO:0000256" key="6">
    <source>
        <dbReference type="RuleBase" id="RU004432"/>
    </source>
</evidence>
<dbReference type="InterPro" id="IPR004176">
    <property type="entry name" value="Clp_R_N"/>
</dbReference>
<dbReference type="PROSITE" id="PS00870">
    <property type="entry name" value="CLPAB_1"/>
    <property type="match status" value="1"/>
</dbReference>
<dbReference type="InterPro" id="IPR019489">
    <property type="entry name" value="Clp_ATPase_C"/>
</dbReference>
<dbReference type="FunFam" id="3.40.50.300:FF:000010">
    <property type="entry name" value="Chaperone clpB 1, putative"/>
    <property type="match status" value="1"/>
</dbReference>
<dbReference type="InterPro" id="IPR003593">
    <property type="entry name" value="AAA+_ATPase"/>
</dbReference>
<evidence type="ECO:0000313" key="8">
    <source>
        <dbReference type="EMBL" id="CAD9521871.1"/>
    </source>
</evidence>
<dbReference type="PANTHER" id="PTHR11638:SF18">
    <property type="entry name" value="HEAT SHOCK PROTEIN 104"/>
    <property type="match status" value="1"/>
</dbReference>
<evidence type="ECO:0000256" key="4">
    <source>
        <dbReference type="ARBA" id="ARBA00023186"/>
    </source>
</evidence>
<dbReference type="InterPro" id="IPR041546">
    <property type="entry name" value="ClpA/ClpB_AAA_lid"/>
</dbReference>
<dbReference type="InterPro" id="IPR018368">
    <property type="entry name" value="ClpA/B_CS1"/>
</dbReference>
<dbReference type="GO" id="GO:0034605">
    <property type="term" value="P:cellular response to heat"/>
    <property type="evidence" value="ECO:0007669"/>
    <property type="project" value="TreeGrafter"/>
</dbReference>
<dbReference type="InterPro" id="IPR050130">
    <property type="entry name" value="ClpA_ClpB"/>
</dbReference>
<dbReference type="PROSITE" id="PS51903">
    <property type="entry name" value="CLP_R"/>
    <property type="match status" value="1"/>
</dbReference>
<dbReference type="Gene3D" id="1.10.1780.10">
    <property type="entry name" value="Clp, N-terminal domain"/>
    <property type="match status" value="1"/>
</dbReference>
<feature type="domain" description="Clp R" evidence="7">
    <location>
        <begin position="6"/>
        <end position="163"/>
    </location>
</feature>
<comment type="similarity">
    <text evidence="6">Belongs to the ClpA/ClpB family.</text>
</comment>
<dbReference type="Pfam" id="PF02861">
    <property type="entry name" value="Clp_N"/>
    <property type="match status" value="1"/>
</dbReference>
<keyword evidence="3 6" id="KW-0067">ATP-binding</keyword>
<keyword evidence="1 5" id="KW-0677">Repeat</keyword>
<keyword evidence="4 6" id="KW-0143">Chaperone</keyword>
<dbReference type="InterPro" id="IPR027417">
    <property type="entry name" value="P-loop_NTPase"/>
</dbReference>
<dbReference type="CDD" id="cd19499">
    <property type="entry name" value="RecA-like_ClpB_Hsp104-like"/>
    <property type="match status" value="1"/>
</dbReference>
<dbReference type="Pfam" id="PF17871">
    <property type="entry name" value="AAA_lid_9"/>
    <property type="match status" value="1"/>
</dbReference>
<name>A0A7S2ILD5_9EUKA</name>
<reference evidence="8" key="1">
    <citation type="submission" date="2021-01" db="EMBL/GenBank/DDBJ databases">
        <authorList>
            <person name="Corre E."/>
            <person name="Pelletier E."/>
            <person name="Niang G."/>
            <person name="Scheremetjew M."/>
            <person name="Finn R."/>
            <person name="Kale V."/>
            <person name="Holt S."/>
            <person name="Cochrane G."/>
            <person name="Meng A."/>
            <person name="Brown T."/>
            <person name="Cohen L."/>
        </authorList>
    </citation>
    <scope>NUCLEOTIDE SEQUENCE</scope>
    <source>
        <strain evidence="8">UTEX LB 985</strain>
    </source>
</reference>
<keyword evidence="2 6" id="KW-0547">Nucleotide-binding</keyword>
<dbReference type="SMART" id="SM01086">
    <property type="entry name" value="ClpB_D2-small"/>
    <property type="match status" value="1"/>
</dbReference>
<dbReference type="CDD" id="cd00009">
    <property type="entry name" value="AAA"/>
    <property type="match status" value="1"/>
</dbReference>
<dbReference type="InterPro" id="IPR001270">
    <property type="entry name" value="ClpA/B"/>
</dbReference>
<evidence type="ECO:0000256" key="1">
    <source>
        <dbReference type="ARBA" id="ARBA00022737"/>
    </source>
</evidence>
<evidence type="ECO:0000256" key="5">
    <source>
        <dbReference type="PROSITE-ProRule" id="PRU01251"/>
    </source>
</evidence>
<dbReference type="GO" id="GO:0016887">
    <property type="term" value="F:ATP hydrolysis activity"/>
    <property type="evidence" value="ECO:0007669"/>
    <property type="project" value="InterPro"/>
</dbReference>
<accession>A0A7S2ILD5</accession>
<evidence type="ECO:0000256" key="3">
    <source>
        <dbReference type="ARBA" id="ARBA00022840"/>
    </source>
</evidence>